<evidence type="ECO:0000256" key="2">
    <source>
        <dbReference type="ARBA" id="ARBA00006375"/>
    </source>
</evidence>
<dbReference type="GO" id="GO:0015227">
    <property type="term" value="F:O-acyl-L-carnitine transmembrane transporter activity"/>
    <property type="evidence" value="ECO:0007669"/>
    <property type="project" value="TreeGrafter"/>
</dbReference>
<reference evidence="12" key="1">
    <citation type="journal article" date="2020" name="J. Eukaryot. Microbiol.">
        <title>De novo Sequencing, Assembly and Annotation of the Transcriptome for the Free-Living Testate Amoeba Arcella intermedia.</title>
        <authorList>
            <person name="Ribeiro G.M."/>
            <person name="Porfirio-Sousa A.L."/>
            <person name="Maurer-Alcala X.X."/>
            <person name="Katz L.A."/>
            <person name="Lahr D.J.G."/>
        </authorList>
    </citation>
    <scope>NUCLEOTIDE SEQUENCE</scope>
</reference>
<keyword evidence="6 11" id="KW-1133">Transmembrane helix</keyword>
<feature type="transmembrane region" description="Helical" evidence="11">
    <location>
        <begin position="103"/>
        <end position="122"/>
    </location>
</feature>
<keyword evidence="7" id="KW-0496">Mitochondrion</keyword>
<dbReference type="GO" id="GO:0006839">
    <property type="term" value="P:mitochondrial transport"/>
    <property type="evidence" value="ECO:0007669"/>
    <property type="project" value="TreeGrafter"/>
</dbReference>
<dbReference type="GO" id="GO:0031966">
    <property type="term" value="C:mitochondrial membrane"/>
    <property type="evidence" value="ECO:0007669"/>
    <property type="project" value="UniProtKB-SubCell"/>
</dbReference>
<feature type="repeat" description="Solcar" evidence="9">
    <location>
        <begin position="101"/>
        <end position="193"/>
    </location>
</feature>
<dbReference type="InterPro" id="IPR023395">
    <property type="entry name" value="MCP_dom_sf"/>
</dbReference>
<feature type="repeat" description="Solcar" evidence="9">
    <location>
        <begin position="197"/>
        <end position="286"/>
    </location>
</feature>
<evidence type="ECO:0000256" key="7">
    <source>
        <dbReference type="ARBA" id="ARBA00023128"/>
    </source>
</evidence>
<dbReference type="SUPFAM" id="SSF103506">
    <property type="entry name" value="Mitochondrial carrier"/>
    <property type="match status" value="1"/>
</dbReference>
<evidence type="ECO:0008006" key="13">
    <source>
        <dbReference type="Google" id="ProtNLM"/>
    </source>
</evidence>
<dbReference type="AlphaFoldDB" id="A0A6B2LC41"/>
<proteinExistence type="inferred from homology"/>
<evidence type="ECO:0000256" key="8">
    <source>
        <dbReference type="ARBA" id="ARBA00023136"/>
    </source>
</evidence>
<evidence type="ECO:0000313" key="12">
    <source>
        <dbReference type="EMBL" id="NDV34633.1"/>
    </source>
</evidence>
<evidence type="ECO:0000256" key="4">
    <source>
        <dbReference type="ARBA" id="ARBA00022692"/>
    </source>
</evidence>
<evidence type="ECO:0000256" key="3">
    <source>
        <dbReference type="ARBA" id="ARBA00022448"/>
    </source>
</evidence>
<dbReference type="Gene3D" id="1.50.40.10">
    <property type="entry name" value="Mitochondrial carrier domain"/>
    <property type="match status" value="1"/>
</dbReference>
<keyword evidence="4 9" id="KW-0812">Transmembrane</keyword>
<keyword evidence="8 9" id="KW-0472">Membrane</keyword>
<evidence type="ECO:0000256" key="5">
    <source>
        <dbReference type="ARBA" id="ARBA00022737"/>
    </source>
</evidence>
<name>A0A6B2LC41_9EUKA</name>
<accession>A0A6B2LC41</accession>
<dbReference type="PROSITE" id="PS50920">
    <property type="entry name" value="SOLCAR"/>
    <property type="match status" value="3"/>
</dbReference>
<feature type="repeat" description="Solcar" evidence="9">
    <location>
        <begin position="1"/>
        <end position="88"/>
    </location>
</feature>
<evidence type="ECO:0000256" key="1">
    <source>
        <dbReference type="ARBA" id="ARBA00004225"/>
    </source>
</evidence>
<dbReference type="InterPro" id="IPR018108">
    <property type="entry name" value="MCP_transmembrane"/>
</dbReference>
<protein>
    <recommendedName>
        <fullName evidence="13">Mitochondrial carrier protein</fullName>
    </recommendedName>
</protein>
<dbReference type="EMBL" id="GIBP01005664">
    <property type="protein sequence ID" value="NDV34633.1"/>
    <property type="molecule type" value="Transcribed_RNA"/>
</dbReference>
<dbReference type="InterPro" id="IPR050567">
    <property type="entry name" value="Mitochondrial_Carrier"/>
</dbReference>
<keyword evidence="5" id="KW-0677">Repeat</keyword>
<keyword evidence="3 10" id="KW-0813">Transport</keyword>
<comment type="similarity">
    <text evidence="2 10">Belongs to the mitochondrial carrier (TC 2.A.29) family.</text>
</comment>
<evidence type="ECO:0000256" key="9">
    <source>
        <dbReference type="PROSITE-ProRule" id="PRU00282"/>
    </source>
</evidence>
<evidence type="ECO:0000256" key="10">
    <source>
        <dbReference type="RuleBase" id="RU000488"/>
    </source>
</evidence>
<comment type="subcellular location">
    <subcellularLocation>
        <location evidence="1">Mitochondrion membrane</location>
        <topology evidence="1">Multi-pass membrane protein</topology>
    </subcellularLocation>
</comment>
<dbReference type="PANTHER" id="PTHR45624">
    <property type="entry name" value="MITOCHONDRIAL BASIC AMINO ACIDS TRANSPORTER-RELATED"/>
    <property type="match status" value="1"/>
</dbReference>
<dbReference type="PANTHER" id="PTHR45624:SF4">
    <property type="entry name" value="CONGESTED-LIKE TRACHEA PROTEIN-RELATED"/>
    <property type="match status" value="1"/>
</dbReference>
<dbReference type="GO" id="GO:1902603">
    <property type="term" value="P:carnitine transmembrane transport"/>
    <property type="evidence" value="ECO:0007669"/>
    <property type="project" value="TreeGrafter"/>
</dbReference>
<sequence length="288" mass="31339">MKDTIAGGAGGACLVIVGHPLDTIKVRFQTMQIIPGQPPPYSGVIDCATKMITKEGVLGLYKGMLAPLLGVTPMYSLCFFGYSIGKNIFTTPETYRRQSPNDLLMIGLAGATSGLFTTPILAPLERLKCILQIQNMHAPRPGEVRFKGPMDLGRHILKEGGVRALNRGYIATNIRDSLGSVAYFSVYEVLKRQFKDYGSLGILCAGGFAGMANWVPAIPFDTLKSRLQTAPEGKYNGIRDVAAEIFAKEGTAKGFQTLYRGVVPVMVRAFPANAACFFGYETVRRWLN</sequence>
<feature type="transmembrane region" description="Helical" evidence="11">
    <location>
        <begin position="64"/>
        <end position="82"/>
    </location>
</feature>
<organism evidence="12">
    <name type="scientific">Arcella intermedia</name>
    <dbReference type="NCBI Taxonomy" id="1963864"/>
    <lineage>
        <taxon>Eukaryota</taxon>
        <taxon>Amoebozoa</taxon>
        <taxon>Tubulinea</taxon>
        <taxon>Elardia</taxon>
        <taxon>Arcellinida</taxon>
        <taxon>Sphaerothecina</taxon>
        <taxon>Arcellidae</taxon>
        <taxon>Arcella</taxon>
    </lineage>
</organism>
<evidence type="ECO:0000256" key="6">
    <source>
        <dbReference type="ARBA" id="ARBA00022989"/>
    </source>
</evidence>
<dbReference type="Pfam" id="PF00153">
    <property type="entry name" value="Mito_carr"/>
    <property type="match status" value="3"/>
</dbReference>
<evidence type="ECO:0000256" key="11">
    <source>
        <dbReference type="SAM" id="Phobius"/>
    </source>
</evidence>